<gene>
    <name evidence="2" type="ORF">MAGR_37500</name>
</gene>
<organism evidence="2 3">
    <name type="scientific">Mycolicibacterium agri</name>
    <name type="common">Mycobacterium agri</name>
    <dbReference type="NCBI Taxonomy" id="36811"/>
    <lineage>
        <taxon>Bacteria</taxon>
        <taxon>Bacillati</taxon>
        <taxon>Actinomycetota</taxon>
        <taxon>Actinomycetes</taxon>
        <taxon>Mycobacteriales</taxon>
        <taxon>Mycobacteriaceae</taxon>
        <taxon>Mycolicibacterium</taxon>
    </lineage>
</organism>
<feature type="region of interest" description="Disordered" evidence="1">
    <location>
        <begin position="30"/>
        <end position="52"/>
    </location>
</feature>
<evidence type="ECO:0000313" key="3">
    <source>
        <dbReference type="Proteomes" id="UP000465302"/>
    </source>
</evidence>
<evidence type="ECO:0000256" key="1">
    <source>
        <dbReference type="SAM" id="MobiDB-lite"/>
    </source>
</evidence>
<comment type="caution">
    <text evidence="2">The sequence shown here is derived from an EMBL/GenBank/DDBJ whole genome shotgun (WGS) entry which is preliminary data.</text>
</comment>
<sequence>MTKIASMLERATETSTPALPKAVGHTATRFARDPAEFSSTPTPLTIVTEENR</sequence>
<dbReference type="EMBL" id="BLKS01000001">
    <property type="protein sequence ID" value="GFG52309.1"/>
    <property type="molecule type" value="Genomic_DNA"/>
</dbReference>
<dbReference type="AlphaFoldDB" id="A0A7I9W4H9"/>
<reference evidence="2 3" key="1">
    <citation type="journal article" date="2019" name="Emerg. Microbes Infect.">
        <title>Comprehensive subspecies identification of 175 nontuberculous mycobacteria species based on 7547 genomic profiles.</title>
        <authorList>
            <person name="Matsumoto Y."/>
            <person name="Kinjo T."/>
            <person name="Motooka D."/>
            <person name="Nabeya D."/>
            <person name="Jung N."/>
            <person name="Uechi K."/>
            <person name="Horii T."/>
            <person name="Iida T."/>
            <person name="Fujita J."/>
            <person name="Nakamura S."/>
        </authorList>
    </citation>
    <scope>NUCLEOTIDE SEQUENCE [LARGE SCALE GENOMIC DNA]</scope>
    <source>
        <strain evidence="2 3">JCM 6377</strain>
    </source>
</reference>
<evidence type="ECO:0000313" key="2">
    <source>
        <dbReference type="EMBL" id="GFG52309.1"/>
    </source>
</evidence>
<dbReference type="Proteomes" id="UP000465302">
    <property type="component" value="Unassembled WGS sequence"/>
</dbReference>
<proteinExistence type="predicted"/>
<name>A0A7I9W4H9_MYCAG</name>
<protein>
    <submittedName>
        <fullName evidence="2">Uncharacterized protein</fullName>
    </submittedName>
</protein>
<accession>A0A7I9W4H9</accession>